<comment type="caution">
    <text evidence="3">The sequence shown here is derived from an EMBL/GenBank/DDBJ whole genome shotgun (WGS) entry which is preliminary data.</text>
</comment>
<evidence type="ECO:0000313" key="4">
    <source>
        <dbReference type="Proteomes" id="UP001596174"/>
    </source>
</evidence>
<dbReference type="InterPro" id="IPR008979">
    <property type="entry name" value="Galactose-bd-like_sf"/>
</dbReference>
<reference evidence="4" key="1">
    <citation type="journal article" date="2019" name="Int. J. Syst. Evol. Microbiol.">
        <title>The Global Catalogue of Microorganisms (GCM) 10K type strain sequencing project: providing services to taxonomists for standard genome sequencing and annotation.</title>
        <authorList>
            <consortium name="The Broad Institute Genomics Platform"/>
            <consortium name="The Broad Institute Genome Sequencing Center for Infectious Disease"/>
            <person name="Wu L."/>
            <person name="Ma J."/>
        </authorList>
    </citation>
    <scope>NUCLEOTIDE SEQUENCE [LARGE SCALE GENOMIC DNA]</scope>
    <source>
        <strain evidence="4">JCM 4816</strain>
    </source>
</reference>
<dbReference type="EMBL" id="JBHSQJ010000158">
    <property type="protein sequence ID" value="MFC5911378.1"/>
    <property type="molecule type" value="Genomic_DNA"/>
</dbReference>
<feature type="non-terminal residue" evidence="3">
    <location>
        <position position="1"/>
    </location>
</feature>
<dbReference type="InterPro" id="IPR006584">
    <property type="entry name" value="Cellulose-bd_IV"/>
</dbReference>
<dbReference type="Pfam" id="PF03422">
    <property type="entry name" value="CBM_6"/>
    <property type="match status" value="1"/>
</dbReference>
<keyword evidence="1" id="KW-0732">Signal</keyword>
<proteinExistence type="predicted"/>
<sequence length="173" mass="18369">AADILAHWDVTTGAFTVHPGHYQLIAARSAGRPELHTELTITGPTPEPRRLLATPLRAVDFDDYEHITLVDATRADGDAVTPDGDQGELLFRNVDLTGVGTVTAEVSRTSPGSAHLELRAGDSLLATVTIPSTGDRYAWITVLAEVDGAPSGVHDLRVVLTGEQRLATLTFAP</sequence>
<dbReference type="SUPFAM" id="SSF49785">
    <property type="entry name" value="Galactose-binding domain-like"/>
    <property type="match status" value="1"/>
</dbReference>
<dbReference type="Gene3D" id="2.60.120.260">
    <property type="entry name" value="Galactose-binding domain-like"/>
    <property type="match status" value="1"/>
</dbReference>
<protein>
    <submittedName>
        <fullName evidence="3">Carbohydrate-binding protein</fullName>
    </submittedName>
</protein>
<dbReference type="SMART" id="SM00606">
    <property type="entry name" value="CBD_IV"/>
    <property type="match status" value="1"/>
</dbReference>
<organism evidence="3 4">
    <name type="scientific">Streptacidiphilus monticola</name>
    <dbReference type="NCBI Taxonomy" id="2161674"/>
    <lineage>
        <taxon>Bacteria</taxon>
        <taxon>Bacillati</taxon>
        <taxon>Actinomycetota</taxon>
        <taxon>Actinomycetes</taxon>
        <taxon>Kitasatosporales</taxon>
        <taxon>Streptomycetaceae</taxon>
        <taxon>Streptacidiphilus</taxon>
    </lineage>
</organism>
<keyword evidence="4" id="KW-1185">Reference proteome</keyword>
<dbReference type="InterPro" id="IPR005084">
    <property type="entry name" value="CBM6"/>
</dbReference>
<evidence type="ECO:0000256" key="1">
    <source>
        <dbReference type="ARBA" id="ARBA00022729"/>
    </source>
</evidence>
<evidence type="ECO:0000259" key="2">
    <source>
        <dbReference type="PROSITE" id="PS51175"/>
    </source>
</evidence>
<name>A0ABW1GBG9_9ACTN</name>
<dbReference type="PROSITE" id="PS51175">
    <property type="entry name" value="CBM6"/>
    <property type="match status" value="1"/>
</dbReference>
<accession>A0ABW1GBG9</accession>
<evidence type="ECO:0000313" key="3">
    <source>
        <dbReference type="EMBL" id="MFC5911378.1"/>
    </source>
</evidence>
<dbReference type="Proteomes" id="UP001596174">
    <property type="component" value="Unassembled WGS sequence"/>
</dbReference>
<dbReference type="RefSeq" id="WP_380590232.1">
    <property type="nucleotide sequence ID" value="NZ_JBHSQJ010000158.1"/>
</dbReference>
<feature type="domain" description="CBM6" evidence="2">
    <location>
        <begin position="54"/>
        <end position="172"/>
    </location>
</feature>
<dbReference type="CDD" id="cd04084">
    <property type="entry name" value="CBM6_xylanase-like"/>
    <property type="match status" value="1"/>
</dbReference>
<gene>
    <name evidence="3" type="ORF">ACFP3V_29765</name>
</gene>